<reference evidence="9" key="1">
    <citation type="submission" date="2022-04" db="EMBL/GenBank/DDBJ databases">
        <title>Desulfatitalea alkaliphila sp. nov., a novel anaerobic sulfate-reducing bacterium isolated from terrestrial mud volcano, Taman Peninsula, Russia.</title>
        <authorList>
            <person name="Khomyakova M.A."/>
            <person name="Merkel A.Y."/>
            <person name="Slobodkin A.I."/>
        </authorList>
    </citation>
    <scope>NUCLEOTIDE SEQUENCE</scope>
    <source>
        <strain evidence="9">M08but</strain>
    </source>
</reference>
<dbReference type="EMBL" id="JALJRB010000006">
    <property type="protein sequence ID" value="MCJ8500374.1"/>
    <property type="molecule type" value="Genomic_DNA"/>
</dbReference>
<dbReference type="PROSITE" id="PS50045">
    <property type="entry name" value="SIGMA54_INTERACT_4"/>
    <property type="match status" value="1"/>
</dbReference>
<dbReference type="RefSeq" id="WP_246904567.1">
    <property type="nucleotide sequence ID" value="NZ_JALJRB010000006.1"/>
</dbReference>
<evidence type="ECO:0000259" key="8">
    <source>
        <dbReference type="PROSITE" id="PS50110"/>
    </source>
</evidence>
<evidence type="ECO:0000256" key="3">
    <source>
        <dbReference type="ARBA" id="ARBA00023015"/>
    </source>
</evidence>
<dbReference type="PROSITE" id="PS00688">
    <property type="entry name" value="SIGMA54_INTERACT_3"/>
    <property type="match status" value="1"/>
</dbReference>
<name>A0AA41R125_9BACT</name>
<dbReference type="CDD" id="cd00009">
    <property type="entry name" value="AAA"/>
    <property type="match status" value="1"/>
</dbReference>
<protein>
    <submittedName>
        <fullName evidence="9">Sigma-54 dependent transcriptional regulator</fullName>
    </submittedName>
</protein>
<keyword evidence="3" id="KW-0805">Transcription regulation</keyword>
<dbReference type="PROSITE" id="PS00675">
    <property type="entry name" value="SIGMA54_INTERACT_1"/>
    <property type="match status" value="1"/>
</dbReference>
<keyword evidence="6" id="KW-0597">Phosphoprotein</keyword>
<sequence length="466" mass="51383">MSLVVIIDDDRSVCGVLEQLIRQHGHTAVSAQSLADGLALVENRPADLVLLDVKLPDGSGLEQLHRISQSPAKPEVIIMTGHGDPDGAEFAIHNGAWDYIEKSASPKAMTLRLLRALEYRAGKQPAAAPAIDRRGIVGESQPLTHALDQLAHTMYSDAGVLITGDTGTGKELFARAVHRNSPRKDASFVVVDCAALPHHLVESMLFGHVKGAFTGADAPREGLVAQADGGTLFLDEIGEMPLSLQKAFLRVLESRCFRPIGSKEERRSNFRIVASTNRDLDEMVRKGRFRQDLLYRLRTFHLHLPALRQRRQDIPLLAEYHLQRLSRLYGGTPKEMSADFLEVLAGHDWPGNVRELVNTMDSALSAARDETVLYSCHLPPTLRTKVACRQITKPCARPAEATPFDAARPLPPLQAFRDKMIEMAETQYLNTLLKDSGGSMSNACTMAGISRSRLYELMKKHAITAR</sequence>
<evidence type="ECO:0000256" key="5">
    <source>
        <dbReference type="ARBA" id="ARBA00023163"/>
    </source>
</evidence>
<proteinExistence type="predicted"/>
<dbReference type="AlphaFoldDB" id="A0AA41R125"/>
<keyword evidence="2" id="KW-0067">ATP-binding</keyword>
<dbReference type="InterPro" id="IPR025662">
    <property type="entry name" value="Sigma_54_int_dom_ATP-bd_1"/>
</dbReference>
<dbReference type="Gene3D" id="3.40.50.2300">
    <property type="match status" value="1"/>
</dbReference>
<dbReference type="GO" id="GO:0006355">
    <property type="term" value="P:regulation of DNA-templated transcription"/>
    <property type="evidence" value="ECO:0007669"/>
    <property type="project" value="InterPro"/>
</dbReference>
<feature type="domain" description="Sigma-54 factor interaction" evidence="7">
    <location>
        <begin position="136"/>
        <end position="365"/>
    </location>
</feature>
<dbReference type="PROSITE" id="PS50110">
    <property type="entry name" value="RESPONSE_REGULATORY"/>
    <property type="match status" value="1"/>
</dbReference>
<keyword evidence="1" id="KW-0547">Nucleotide-binding</keyword>
<dbReference type="InterPro" id="IPR058031">
    <property type="entry name" value="AAA_lid_NorR"/>
</dbReference>
<dbReference type="SUPFAM" id="SSF52540">
    <property type="entry name" value="P-loop containing nucleoside triphosphate hydrolases"/>
    <property type="match status" value="1"/>
</dbReference>
<evidence type="ECO:0000256" key="6">
    <source>
        <dbReference type="PROSITE-ProRule" id="PRU00169"/>
    </source>
</evidence>
<evidence type="ECO:0000259" key="7">
    <source>
        <dbReference type="PROSITE" id="PS50045"/>
    </source>
</evidence>
<keyword evidence="4" id="KW-0238">DNA-binding</keyword>
<dbReference type="Pfam" id="PF00158">
    <property type="entry name" value="Sigma54_activat"/>
    <property type="match status" value="1"/>
</dbReference>
<accession>A0AA41R125</accession>
<feature type="modified residue" description="4-aspartylphosphate" evidence="6">
    <location>
        <position position="52"/>
    </location>
</feature>
<keyword evidence="10" id="KW-1185">Reference proteome</keyword>
<evidence type="ECO:0000256" key="4">
    <source>
        <dbReference type="ARBA" id="ARBA00023125"/>
    </source>
</evidence>
<dbReference type="Proteomes" id="UP001165427">
    <property type="component" value="Unassembled WGS sequence"/>
</dbReference>
<dbReference type="Pfam" id="PF25601">
    <property type="entry name" value="AAA_lid_14"/>
    <property type="match status" value="1"/>
</dbReference>
<dbReference type="PROSITE" id="PS00676">
    <property type="entry name" value="SIGMA54_INTERACT_2"/>
    <property type="match status" value="1"/>
</dbReference>
<dbReference type="InterPro" id="IPR027417">
    <property type="entry name" value="P-loop_NTPase"/>
</dbReference>
<dbReference type="InterPro" id="IPR001789">
    <property type="entry name" value="Sig_transdc_resp-reg_receiver"/>
</dbReference>
<dbReference type="FunFam" id="3.40.50.300:FF:000006">
    <property type="entry name" value="DNA-binding transcriptional regulator NtrC"/>
    <property type="match status" value="1"/>
</dbReference>
<dbReference type="InterPro" id="IPR011006">
    <property type="entry name" value="CheY-like_superfamily"/>
</dbReference>
<dbReference type="CDD" id="cd00156">
    <property type="entry name" value="REC"/>
    <property type="match status" value="1"/>
</dbReference>
<dbReference type="GO" id="GO:0003677">
    <property type="term" value="F:DNA binding"/>
    <property type="evidence" value="ECO:0007669"/>
    <property type="project" value="UniProtKB-KW"/>
</dbReference>
<dbReference type="InterPro" id="IPR009057">
    <property type="entry name" value="Homeodomain-like_sf"/>
</dbReference>
<evidence type="ECO:0000256" key="1">
    <source>
        <dbReference type="ARBA" id="ARBA00022741"/>
    </source>
</evidence>
<dbReference type="GO" id="GO:0005524">
    <property type="term" value="F:ATP binding"/>
    <property type="evidence" value="ECO:0007669"/>
    <property type="project" value="UniProtKB-KW"/>
</dbReference>
<evidence type="ECO:0000313" key="10">
    <source>
        <dbReference type="Proteomes" id="UP001165427"/>
    </source>
</evidence>
<keyword evidence="5" id="KW-0804">Transcription</keyword>
<evidence type="ECO:0000313" key="9">
    <source>
        <dbReference type="EMBL" id="MCJ8500374.1"/>
    </source>
</evidence>
<dbReference type="InterPro" id="IPR002078">
    <property type="entry name" value="Sigma_54_int"/>
</dbReference>
<comment type="caution">
    <text evidence="9">The sequence shown here is derived from an EMBL/GenBank/DDBJ whole genome shotgun (WGS) entry which is preliminary data.</text>
</comment>
<gene>
    <name evidence="9" type="ORF">MRX98_07280</name>
</gene>
<dbReference type="Gene3D" id="1.10.10.60">
    <property type="entry name" value="Homeodomain-like"/>
    <property type="match status" value="1"/>
</dbReference>
<dbReference type="SUPFAM" id="SSF46689">
    <property type="entry name" value="Homeodomain-like"/>
    <property type="match status" value="1"/>
</dbReference>
<dbReference type="SMART" id="SM00382">
    <property type="entry name" value="AAA"/>
    <property type="match status" value="1"/>
</dbReference>
<dbReference type="SMART" id="SM00448">
    <property type="entry name" value="REC"/>
    <property type="match status" value="1"/>
</dbReference>
<dbReference type="Gene3D" id="1.10.8.60">
    <property type="match status" value="1"/>
</dbReference>
<evidence type="ECO:0000256" key="2">
    <source>
        <dbReference type="ARBA" id="ARBA00022840"/>
    </source>
</evidence>
<dbReference type="InterPro" id="IPR025943">
    <property type="entry name" value="Sigma_54_int_dom_ATP-bd_2"/>
</dbReference>
<organism evidence="9 10">
    <name type="scientific">Desulfatitalea alkaliphila</name>
    <dbReference type="NCBI Taxonomy" id="2929485"/>
    <lineage>
        <taxon>Bacteria</taxon>
        <taxon>Pseudomonadati</taxon>
        <taxon>Thermodesulfobacteriota</taxon>
        <taxon>Desulfobacteria</taxon>
        <taxon>Desulfobacterales</taxon>
        <taxon>Desulfosarcinaceae</taxon>
        <taxon>Desulfatitalea</taxon>
    </lineage>
</organism>
<feature type="domain" description="Response regulatory" evidence="8">
    <location>
        <begin position="3"/>
        <end position="117"/>
    </location>
</feature>
<dbReference type="Gene3D" id="3.40.50.300">
    <property type="entry name" value="P-loop containing nucleotide triphosphate hydrolases"/>
    <property type="match status" value="1"/>
</dbReference>
<dbReference type="SUPFAM" id="SSF52172">
    <property type="entry name" value="CheY-like"/>
    <property type="match status" value="1"/>
</dbReference>
<dbReference type="PANTHER" id="PTHR32071">
    <property type="entry name" value="TRANSCRIPTIONAL REGULATORY PROTEIN"/>
    <property type="match status" value="1"/>
</dbReference>
<dbReference type="InterPro" id="IPR025944">
    <property type="entry name" value="Sigma_54_int_dom_CS"/>
</dbReference>
<dbReference type="GO" id="GO:0000160">
    <property type="term" value="P:phosphorelay signal transduction system"/>
    <property type="evidence" value="ECO:0007669"/>
    <property type="project" value="InterPro"/>
</dbReference>
<dbReference type="PANTHER" id="PTHR32071:SF113">
    <property type="entry name" value="ALGINATE BIOSYNTHESIS TRANSCRIPTIONAL REGULATORY PROTEIN ALGB"/>
    <property type="match status" value="1"/>
</dbReference>
<dbReference type="Pfam" id="PF00072">
    <property type="entry name" value="Response_reg"/>
    <property type="match status" value="1"/>
</dbReference>
<dbReference type="InterPro" id="IPR003593">
    <property type="entry name" value="AAA+_ATPase"/>
</dbReference>